<proteinExistence type="predicted"/>
<organism evidence="2 3">
    <name type="scientific">Perkinsus olseni</name>
    <name type="common">Perkinsus atlanticus</name>
    <dbReference type="NCBI Taxonomy" id="32597"/>
    <lineage>
        <taxon>Eukaryota</taxon>
        <taxon>Sar</taxon>
        <taxon>Alveolata</taxon>
        <taxon>Perkinsozoa</taxon>
        <taxon>Perkinsea</taxon>
        <taxon>Perkinsida</taxon>
        <taxon>Perkinsidae</taxon>
        <taxon>Perkinsus</taxon>
    </lineage>
</organism>
<dbReference type="Pfam" id="PF18922">
    <property type="entry name" value="DUF5672"/>
    <property type="match status" value="1"/>
</dbReference>
<comment type="caution">
    <text evidence="2">The sequence shown here is derived from an EMBL/GenBank/DDBJ whole genome shotgun (WGS) entry which is preliminary data.</text>
</comment>
<reference evidence="2 3" key="1">
    <citation type="submission" date="2020-04" db="EMBL/GenBank/DDBJ databases">
        <title>Perkinsus olseni comparative genomics.</title>
        <authorList>
            <person name="Bogema D.R."/>
        </authorList>
    </citation>
    <scope>NUCLEOTIDE SEQUENCE [LARGE SCALE GENOMIC DNA]</scope>
    <source>
        <strain evidence="2">ATCC PRA-205</strain>
    </source>
</reference>
<evidence type="ECO:0000313" key="3">
    <source>
        <dbReference type="Proteomes" id="UP000574390"/>
    </source>
</evidence>
<evidence type="ECO:0000259" key="1">
    <source>
        <dbReference type="Pfam" id="PF18922"/>
    </source>
</evidence>
<dbReference type="Proteomes" id="UP000574390">
    <property type="component" value="Unassembled WGS sequence"/>
</dbReference>
<sequence length="302" mass="34601">MTSSSTTRVLTAVSTLLSLILAVWYNEAWMEQTSRKQEMDAFIPLVSKYYSADVLDAIETLEKNNLVHQPHPEYWYEELLREAHTPEPLRRAERSKAILLEWLRQLYDAYQTGSLDIARESYSHPMLLPGRNCKHRDVLPGATKVLLIRELVTPLADAHDMVGKEPPLYSDDEVPCTIFVAAQLDRLRVEFLSVLANVNEHLSGRWSMQILTSHETALWLSSGLDVIEGVRAERRLLIRPVSWVFNHDTINKIMFNTSFWEAIEPADADKVLVFQSDSVMCGGADLDAFLEYEYIGAPWKHR</sequence>
<dbReference type="InterPro" id="IPR043729">
    <property type="entry name" value="DUF5672"/>
</dbReference>
<feature type="domain" description="DUF5672" evidence="1">
    <location>
        <begin position="242"/>
        <end position="301"/>
    </location>
</feature>
<dbReference type="AlphaFoldDB" id="A0A7J6UHQ0"/>
<dbReference type="EMBL" id="JABANM010000001">
    <property type="protein sequence ID" value="KAF4756721.1"/>
    <property type="molecule type" value="Genomic_DNA"/>
</dbReference>
<accession>A0A7J6UHQ0</accession>
<protein>
    <recommendedName>
        <fullName evidence="1">DUF5672 domain-containing protein</fullName>
    </recommendedName>
</protein>
<gene>
    <name evidence="2" type="ORF">FOZ62_000002</name>
</gene>
<evidence type="ECO:0000313" key="2">
    <source>
        <dbReference type="EMBL" id="KAF4756721.1"/>
    </source>
</evidence>
<name>A0A7J6UHQ0_PEROL</name>